<gene>
    <name evidence="2" type="ORF">NTJ_06373</name>
</gene>
<sequence>MSSSSSDDEGLSEMLRESANCEYIANLVKPSSVNKKHPEKTKRVTEHENEGENDFENFLAKRLADRLEDNIKIVNRSSMPMKSDESPGIRLFSKAPAVQELQDEVVQVAARSKRTSINVDYEELASLAAVSADWVSSRENTVHWKDSKKPRLLETKLVKSLPNGGVECVPLESKK</sequence>
<evidence type="ECO:0000313" key="3">
    <source>
        <dbReference type="Proteomes" id="UP001307889"/>
    </source>
</evidence>
<accession>A0ABN7AMV3</accession>
<feature type="region of interest" description="Disordered" evidence="1">
    <location>
        <begin position="31"/>
        <end position="52"/>
    </location>
</feature>
<evidence type="ECO:0000256" key="1">
    <source>
        <dbReference type="SAM" id="MobiDB-lite"/>
    </source>
</evidence>
<reference evidence="2 3" key="1">
    <citation type="submission" date="2023-09" db="EMBL/GenBank/DDBJ databases">
        <title>Nesidiocoris tenuis whole genome shotgun sequence.</title>
        <authorList>
            <person name="Shibata T."/>
            <person name="Shimoda M."/>
            <person name="Kobayashi T."/>
            <person name="Uehara T."/>
        </authorList>
    </citation>
    <scope>NUCLEOTIDE SEQUENCE [LARGE SCALE GENOMIC DNA]</scope>
    <source>
        <strain evidence="2 3">Japan</strain>
    </source>
</reference>
<name>A0ABN7AMV3_9HEMI</name>
<evidence type="ECO:0008006" key="4">
    <source>
        <dbReference type="Google" id="ProtNLM"/>
    </source>
</evidence>
<keyword evidence="3" id="KW-1185">Reference proteome</keyword>
<organism evidence="2 3">
    <name type="scientific">Nesidiocoris tenuis</name>
    <dbReference type="NCBI Taxonomy" id="355587"/>
    <lineage>
        <taxon>Eukaryota</taxon>
        <taxon>Metazoa</taxon>
        <taxon>Ecdysozoa</taxon>
        <taxon>Arthropoda</taxon>
        <taxon>Hexapoda</taxon>
        <taxon>Insecta</taxon>
        <taxon>Pterygota</taxon>
        <taxon>Neoptera</taxon>
        <taxon>Paraneoptera</taxon>
        <taxon>Hemiptera</taxon>
        <taxon>Heteroptera</taxon>
        <taxon>Panheteroptera</taxon>
        <taxon>Cimicomorpha</taxon>
        <taxon>Miridae</taxon>
        <taxon>Dicyphina</taxon>
        <taxon>Nesidiocoris</taxon>
    </lineage>
</organism>
<feature type="compositionally biased region" description="Basic and acidic residues" evidence="1">
    <location>
        <begin position="41"/>
        <end position="50"/>
    </location>
</feature>
<evidence type="ECO:0000313" key="2">
    <source>
        <dbReference type="EMBL" id="BES93564.1"/>
    </source>
</evidence>
<dbReference type="EMBL" id="AP028912">
    <property type="protein sequence ID" value="BES93564.1"/>
    <property type="molecule type" value="Genomic_DNA"/>
</dbReference>
<protein>
    <recommendedName>
        <fullName evidence="4">Protein CUSTOS</fullName>
    </recommendedName>
</protein>
<proteinExistence type="predicted"/>
<dbReference type="Proteomes" id="UP001307889">
    <property type="component" value="Chromosome 4"/>
</dbReference>